<evidence type="ECO:0000259" key="19">
    <source>
        <dbReference type="Pfam" id="PF01207"/>
    </source>
</evidence>
<dbReference type="OrthoDB" id="272303at2759"/>
<keyword evidence="18" id="KW-0547">Nucleotide-binding</keyword>
<evidence type="ECO:0000256" key="7">
    <source>
        <dbReference type="ARBA" id="ARBA00023002"/>
    </source>
</evidence>
<feature type="binding site" evidence="18">
    <location>
        <position position="168"/>
    </location>
    <ligand>
        <name>FMN</name>
        <dbReference type="ChEBI" id="CHEBI:58210"/>
    </ligand>
</feature>
<feature type="binding site" evidence="18">
    <location>
        <begin position="16"/>
        <end position="18"/>
    </location>
    <ligand>
        <name>FMN</name>
        <dbReference type="ChEBI" id="CHEBI:58210"/>
    </ligand>
</feature>
<keyword evidence="5 16" id="KW-0819">tRNA processing</keyword>
<dbReference type="PIRSF" id="PIRSF006621">
    <property type="entry name" value="Dus"/>
    <property type="match status" value="1"/>
</dbReference>
<keyword evidence="4" id="KW-0507">mRNA processing</keyword>
<evidence type="ECO:0000256" key="3">
    <source>
        <dbReference type="ARBA" id="ARBA00022643"/>
    </source>
</evidence>
<feature type="active site" description="Proton donor" evidence="17">
    <location>
        <position position="101"/>
    </location>
</feature>
<comment type="catalytic activity">
    <reaction evidence="10">
        <text>5,6-dihydrouridine(17) in tRNA + NAD(+) = uridine(17) in tRNA + NADH + H(+)</text>
        <dbReference type="Rhea" id="RHEA:53372"/>
        <dbReference type="Rhea" id="RHEA-COMP:13541"/>
        <dbReference type="Rhea" id="RHEA-COMP:13542"/>
        <dbReference type="ChEBI" id="CHEBI:15378"/>
        <dbReference type="ChEBI" id="CHEBI:57540"/>
        <dbReference type="ChEBI" id="CHEBI:57945"/>
        <dbReference type="ChEBI" id="CHEBI:65315"/>
        <dbReference type="ChEBI" id="CHEBI:74443"/>
        <dbReference type="EC" id="1.3.1.88"/>
    </reaction>
    <physiologicalReaction direction="right-to-left" evidence="10">
        <dbReference type="Rhea" id="RHEA:53374"/>
    </physiologicalReaction>
</comment>
<feature type="binding site" evidence="18">
    <location>
        <position position="72"/>
    </location>
    <ligand>
        <name>FMN</name>
        <dbReference type="ChEBI" id="CHEBI:58210"/>
    </ligand>
</feature>
<evidence type="ECO:0000256" key="17">
    <source>
        <dbReference type="PIRSR" id="PIRSR006621-1"/>
    </source>
</evidence>
<comment type="function">
    <text evidence="16">Catalyzes the synthesis of dihydrouridine, a modified base found in the D-loop of most tRNAs.</text>
</comment>
<dbReference type="InterPro" id="IPR035587">
    <property type="entry name" value="DUS-like_FMN-bd"/>
</dbReference>
<keyword evidence="2 16" id="KW-0285">Flavoprotein</keyword>
<evidence type="ECO:0000313" key="20">
    <source>
        <dbReference type="EMBL" id="KAF9763473.1"/>
    </source>
</evidence>
<keyword evidence="7 16" id="KW-0560">Oxidoreductase</keyword>
<dbReference type="CDD" id="cd02801">
    <property type="entry name" value="DUS_like_FMN"/>
    <property type="match status" value="1"/>
</dbReference>
<accession>A0A9P6KZS1</accession>
<evidence type="ECO:0000256" key="2">
    <source>
        <dbReference type="ARBA" id="ARBA00022630"/>
    </source>
</evidence>
<feature type="domain" description="DUS-like FMN-binding" evidence="19">
    <location>
        <begin position="13"/>
        <end position="302"/>
    </location>
</feature>
<evidence type="ECO:0000256" key="18">
    <source>
        <dbReference type="PIRSR" id="PIRSR006621-2"/>
    </source>
</evidence>
<comment type="catalytic activity">
    <reaction evidence="15">
        <text>5,6-dihydrouridine(17) in tRNA + NADP(+) = uridine(17) in tRNA + NADPH + H(+)</text>
        <dbReference type="Rhea" id="RHEA:53368"/>
        <dbReference type="Rhea" id="RHEA-COMP:13541"/>
        <dbReference type="Rhea" id="RHEA-COMP:13542"/>
        <dbReference type="ChEBI" id="CHEBI:15378"/>
        <dbReference type="ChEBI" id="CHEBI:57783"/>
        <dbReference type="ChEBI" id="CHEBI:58349"/>
        <dbReference type="ChEBI" id="CHEBI:65315"/>
        <dbReference type="ChEBI" id="CHEBI:74443"/>
        <dbReference type="EC" id="1.3.1.88"/>
    </reaction>
    <physiologicalReaction direction="right-to-left" evidence="15">
        <dbReference type="Rhea" id="RHEA:53370"/>
    </physiologicalReaction>
</comment>
<comment type="catalytic activity">
    <reaction evidence="12">
        <text>a 5,6-dihydrouridine in mRNA + NAD(+) = a uridine in mRNA + NADH + H(+)</text>
        <dbReference type="Rhea" id="RHEA:69851"/>
        <dbReference type="Rhea" id="RHEA-COMP:14658"/>
        <dbReference type="Rhea" id="RHEA-COMP:17789"/>
        <dbReference type="ChEBI" id="CHEBI:15378"/>
        <dbReference type="ChEBI" id="CHEBI:57540"/>
        <dbReference type="ChEBI" id="CHEBI:57945"/>
        <dbReference type="ChEBI" id="CHEBI:65315"/>
        <dbReference type="ChEBI" id="CHEBI:74443"/>
    </reaction>
    <physiologicalReaction direction="right-to-left" evidence="12">
        <dbReference type="Rhea" id="RHEA:69853"/>
    </physiologicalReaction>
</comment>
<dbReference type="EMBL" id="SBJO01000073">
    <property type="protein sequence ID" value="KAF9763473.1"/>
    <property type="molecule type" value="Genomic_DNA"/>
</dbReference>
<evidence type="ECO:0000256" key="5">
    <source>
        <dbReference type="ARBA" id="ARBA00022694"/>
    </source>
</evidence>
<keyword evidence="8" id="KW-0520">NAD</keyword>
<reference evidence="20 21" key="1">
    <citation type="journal article" date="2020" name="Genome Biol. Evol.">
        <title>Comparative genomics of strictly vertically transmitted, feminizing microsporidia endosymbionts of amphipod crustaceans.</title>
        <authorList>
            <person name="Cormier A."/>
            <person name="Chebbi M.A."/>
            <person name="Giraud I."/>
            <person name="Wattier R."/>
            <person name="Teixeira M."/>
            <person name="Gilbert C."/>
            <person name="Rigaud T."/>
            <person name="Cordaux R."/>
        </authorList>
    </citation>
    <scope>NUCLEOTIDE SEQUENCE [LARGE SCALE GENOMIC DNA]</scope>
    <source>
        <strain evidence="20 21">Ou3-Ou53</strain>
    </source>
</reference>
<dbReference type="GO" id="GO:0006397">
    <property type="term" value="P:mRNA processing"/>
    <property type="evidence" value="ECO:0007669"/>
    <property type="project" value="UniProtKB-KW"/>
</dbReference>
<keyword evidence="3 16" id="KW-0288">FMN</keyword>
<dbReference type="PANTHER" id="PTHR11082:SF5">
    <property type="entry name" value="TRNA-DIHYDROURIDINE(16_17) SYNTHASE [NAD(P)(+)]-LIKE"/>
    <property type="match status" value="1"/>
</dbReference>
<dbReference type="Gene3D" id="3.20.20.70">
    <property type="entry name" value="Aldolase class I"/>
    <property type="match status" value="1"/>
</dbReference>
<comment type="catalytic activity">
    <reaction evidence="14">
        <text>a 5,6-dihydrouridine in mRNA + NADP(+) = a uridine in mRNA + NADPH + H(+)</text>
        <dbReference type="Rhea" id="RHEA:69855"/>
        <dbReference type="Rhea" id="RHEA-COMP:14658"/>
        <dbReference type="Rhea" id="RHEA-COMP:17789"/>
        <dbReference type="ChEBI" id="CHEBI:15378"/>
        <dbReference type="ChEBI" id="CHEBI:57783"/>
        <dbReference type="ChEBI" id="CHEBI:58349"/>
        <dbReference type="ChEBI" id="CHEBI:65315"/>
        <dbReference type="ChEBI" id="CHEBI:74443"/>
    </reaction>
    <physiologicalReaction direction="right-to-left" evidence="14">
        <dbReference type="Rhea" id="RHEA:69857"/>
    </physiologicalReaction>
</comment>
<proteinExistence type="inferred from homology"/>
<comment type="catalytic activity">
    <reaction evidence="11">
        <text>5,6-dihydrouridine(16) in tRNA + NADP(+) = uridine(16) in tRNA + NADPH + H(+)</text>
        <dbReference type="Rhea" id="RHEA:53376"/>
        <dbReference type="Rhea" id="RHEA-COMP:13543"/>
        <dbReference type="Rhea" id="RHEA-COMP:13544"/>
        <dbReference type="ChEBI" id="CHEBI:15378"/>
        <dbReference type="ChEBI" id="CHEBI:57783"/>
        <dbReference type="ChEBI" id="CHEBI:58349"/>
        <dbReference type="ChEBI" id="CHEBI:65315"/>
        <dbReference type="ChEBI" id="CHEBI:74443"/>
        <dbReference type="EC" id="1.3.1.88"/>
    </reaction>
    <physiologicalReaction direction="right-to-left" evidence="11">
        <dbReference type="Rhea" id="RHEA:53378"/>
    </physiologicalReaction>
</comment>
<evidence type="ECO:0000256" key="9">
    <source>
        <dbReference type="ARBA" id="ARBA00038313"/>
    </source>
</evidence>
<dbReference type="GO" id="GO:0017150">
    <property type="term" value="F:tRNA dihydrouridine synthase activity"/>
    <property type="evidence" value="ECO:0007669"/>
    <property type="project" value="InterPro"/>
</dbReference>
<protein>
    <recommendedName>
        <fullName evidence="16">tRNA-dihydrouridine synthase</fullName>
        <ecNumber evidence="16">1.3.1.-</ecNumber>
    </recommendedName>
</protein>
<dbReference type="InterPro" id="IPR001269">
    <property type="entry name" value="DUS_fam"/>
</dbReference>
<name>A0A9P6KZS1_9MICR</name>
<evidence type="ECO:0000256" key="15">
    <source>
        <dbReference type="ARBA" id="ARBA00049467"/>
    </source>
</evidence>
<dbReference type="InterPro" id="IPR018517">
    <property type="entry name" value="tRNA_hU_synthase_CS"/>
</dbReference>
<comment type="catalytic activity">
    <reaction evidence="13">
        <text>5,6-dihydrouridine(16) in tRNA + NAD(+) = uridine(16) in tRNA + NADH + H(+)</text>
        <dbReference type="Rhea" id="RHEA:53380"/>
        <dbReference type="Rhea" id="RHEA-COMP:13543"/>
        <dbReference type="Rhea" id="RHEA-COMP:13544"/>
        <dbReference type="ChEBI" id="CHEBI:15378"/>
        <dbReference type="ChEBI" id="CHEBI:57540"/>
        <dbReference type="ChEBI" id="CHEBI:57945"/>
        <dbReference type="ChEBI" id="CHEBI:65315"/>
        <dbReference type="ChEBI" id="CHEBI:74443"/>
        <dbReference type="EC" id="1.3.1.88"/>
    </reaction>
    <physiologicalReaction direction="right-to-left" evidence="13">
        <dbReference type="Rhea" id="RHEA:53382"/>
    </physiologicalReaction>
</comment>
<dbReference type="Pfam" id="PF01207">
    <property type="entry name" value="Dus"/>
    <property type="match status" value="1"/>
</dbReference>
<evidence type="ECO:0000256" key="14">
    <source>
        <dbReference type="ARBA" id="ARBA00049447"/>
    </source>
</evidence>
<dbReference type="PANTHER" id="PTHR11082">
    <property type="entry name" value="TRNA-DIHYDROURIDINE SYNTHASE"/>
    <property type="match status" value="1"/>
</dbReference>
<dbReference type="EC" id="1.3.1.-" evidence="16"/>
<gene>
    <name evidence="20" type="primary">DUS1L</name>
    <name evidence="20" type="ORF">NGRA_1246</name>
</gene>
<evidence type="ECO:0000256" key="8">
    <source>
        <dbReference type="ARBA" id="ARBA00023027"/>
    </source>
</evidence>
<evidence type="ECO:0000256" key="16">
    <source>
        <dbReference type="PIRNR" id="PIRNR006621"/>
    </source>
</evidence>
<comment type="cofactor">
    <cofactor evidence="1 16 18">
        <name>FMN</name>
        <dbReference type="ChEBI" id="CHEBI:58210"/>
    </cofactor>
</comment>
<evidence type="ECO:0000256" key="1">
    <source>
        <dbReference type="ARBA" id="ARBA00001917"/>
    </source>
</evidence>
<comment type="similarity">
    <text evidence="16">Belongs to the dus family.</text>
</comment>
<evidence type="ECO:0000256" key="6">
    <source>
        <dbReference type="ARBA" id="ARBA00022857"/>
    </source>
</evidence>
<keyword evidence="21" id="KW-1185">Reference proteome</keyword>
<evidence type="ECO:0000256" key="4">
    <source>
        <dbReference type="ARBA" id="ARBA00022664"/>
    </source>
</evidence>
<evidence type="ECO:0000256" key="11">
    <source>
        <dbReference type="ARBA" id="ARBA00047652"/>
    </source>
</evidence>
<dbReference type="Proteomes" id="UP000740883">
    <property type="component" value="Unassembled WGS sequence"/>
</dbReference>
<comment type="caution">
    <text evidence="20">The sequence shown here is derived from an EMBL/GenBank/DDBJ whole genome shotgun (WGS) entry which is preliminary data.</text>
</comment>
<comment type="similarity">
    <text evidence="9">Belongs to the Dus family. Dus1 subfamily.</text>
</comment>
<dbReference type="InterPro" id="IPR013785">
    <property type="entry name" value="Aldolase_TIM"/>
</dbReference>
<dbReference type="AlphaFoldDB" id="A0A9P6KZS1"/>
<evidence type="ECO:0000256" key="13">
    <source>
        <dbReference type="ARBA" id="ARBA00048934"/>
    </source>
</evidence>
<evidence type="ECO:0000313" key="21">
    <source>
        <dbReference type="Proteomes" id="UP000740883"/>
    </source>
</evidence>
<dbReference type="PROSITE" id="PS01136">
    <property type="entry name" value="UPF0034"/>
    <property type="match status" value="1"/>
</dbReference>
<evidence type="ECO:0000256" key="12">
    <source>
        <dbReference type="ARBA" id="ARBA00048342"/>
    </source>
</evidence>
<evidence type="ECO:0000256" key="10">
    <source>
        <dbReference type="ARBA" id="ARBA00047287"/>
    </source>
</evidence>
<organism evidence="20 21">
    <name type="scientific">Nosema granulosis</name>
    <dbReference type="NCBI Taxonomy" id="83296"/>
    <lineage>
        <taxon>Eukaryota</taxon>
        <taxon>Fungi</taxon>
        <taxon>Fungi incertae sedis</taxon>
        <taxon>Microsporidia</taxon>
        <taxon>Nosematidae</taxon>
        <taxon>Nosema</taxon>
    </lineage>
</organism>
<keyword evidence="6" id="KW-0521">NADP</keyword>
<dbReference type="GO" id="GO:0050660">
    <property type="term" value="F:flavin adenine dinucleotide binding"/>
    <property type="evidence" value="ECO:0007669"/>
    <property type="project" value="InterPro"/>
</dbReference>
<sequence>MEILEKNKKPYFILAPMVGNSELAWRTLARRYGANICYTEMVHCEAFLRSKRNPVKNNWYCTNKEDRPLVIQICGNKPDVMLEACKILQTECDAIDINFGCPQEIARKGKYGSWLQDDWELVRSIVSTLSSNLDVPLFCKIRVFESIEKTVEYAKMIESAGCKLIAVHGRTREQKGVNSGLASWEHIKKVKENLSIPVVANGNILYFCDLQACLDYTGCDGVMVAETHLYNPLIFCEIEKSSIEVYKEYLDICRNVPNSFEYKNIKSHSFKILNTLLKNNSTLMVSLNKCNTLEEFYNFIAEVEQMDLDKNNFKMLPYIRDRKHNNKEDLK</sequence>
<dbReference type="SUPFAM" id="SSF51395">
    <property type="entry name" value="FMN-linked oxidoreductases"/>
    <property type="match status" value="1"/>
</dbReference>
<feature type="binding site" evidence="18">
    <location>
        <position position="140"/>
    </location>
    <ligand>
        <name>FMN</name>
        <dbReference type="ChEBI" id="CHEBI:58210"/>
    </ligand>
</feature>